<name>A0ABQ9ZUW6_9CRUS</name>
<sequence>MADRSVRKHRTTVGASGSSPTLTRTNGNQEPMHVTSCRLDGRNHSRGERRVDQKMSNGSF</sequence>
<gene>
    <name evidence="2" type="ORF">OUZ56_031679</name>
</gene>
<organism evidence="2 3">
    <name type="scientific">Daphnia magna</name>
    <dbReference type="NCBI Taxonomy" id="35525"/>
    <lineage>
        <taxon>Eukaryota</taxon>
        <taxon>Metazoa</taxon>
        <taxon>Ecdysozoa</taxon>
        <taxon>Arthropoda</taxon>
        <taxon>Crustacea</taxon>
        <taxon>Branchiopoda</taxon>
        <taxon>Diplostraca</taxon>
        <taxon>Cladocera</taxon>
        <taxon>Anomopoda</taxon>
        <taxon>Daphniidae</taxon>
        <taxon>Daphnia</taxon>
    </lineage>
</organism>
<reference evidence="2 3" key="1">
    <citation type="journal article" date="2023" name="Nucleic Acids Res.">
        <title>The hologenome of Daphnia magna reveals possible DNA methylation and microbiome-mediated evolution of the host genome.</title>
        <authorList>
            <person name="Chaturvedi A."/>
            <person name="Li X."/>
            <person name="Dhandapani V."/>
            <person name="Marshall H."/>
            <person name="Kissane S."/>
            <person name="Cuenca-Cambronero M."/>
            <person name="Asole G."/>
            <person name="Calvet F."/>
            <person name="Ruiz-Romero M."/>
            <person name="Marangio P."/>
            <person name="Guigo R."/>
            <person name="Rago D."/>
            <person name="Mirbahai L."/>
            <person name="Eastwood N."/>
            <person name="Colbourne J.K."/>
            <person name="Zhou J."/>
            <person name="Mallon E."/>
            <person name="Orsini L."/>
        </authorList>
    </citation>
    <scope>NUCLEOTIDE SEQUENCE [LARGE SCALE GENOMIC DNA]</scope>
    <source>
        <strain evidence="2">LRV0_1</strain>
    </source>
</reference>
<accession>A0ABQ9ZUW6</accession>
<proteinExistence type="predicted"/>
<protein>
    <submittedName>
        <fullName evidence="2">Uncharacterized protein</fullName>
    </submittedName>
</protein>
<feature type="compositionally biased region" description="Basic and acidic residues" evidence="1">
    <location>
        <begin position="39"/>
        <end position="53"/>
    </location>
</feature>
<evidence type="ECO:0000256" key="1">
    <source>
        <dbReference type="SAM" id="MobiDB-lite"/>
    </source>
</evidence>
<dbReference type="EMBL" id="JAOYFB010000005">
    <property type="protein sequence ID" value="KAK4016713.1"/>
    <property type="molecule type" value="Genomic_DNA"/>
</dbReference>
<feature type="region of interest" description="Disordered" evidence="1">
    <location>
        <begin position="1"/>
        <end position="60"/>
    </location>
</feature>
<evidence type="ECO:0000313" key="2">
    <source>
        <dbReference type="EMBL" id="KAK4016713.1"/>
    </source>
</evidence>
<feature type="compositionally biased region" description="Basic residues" evidence="1">
    <location>
        <begin position="1"/>
        <end position="11"/>
    </location>
</feature>
<dbReference type="Proteomes" id="UP001234178">
    <property type="component" value="Unassembled WGS sequence"/>
</dbReference>
<feature type="compositionally biased region" description="Polar residues" evidence="1">
    <location>
        <begin position="13"/>
        <end position="29"/>
    </location>
</feature>
<comment type="caution">
    <text evidence="2">The sequence shown here is derived from an EMBL/GenBank/DDBJ whole genome shotgun (WGS) entry which is preliminary data.</text>
</comment>
<keyword evidence="3" id="KW-1185">Reference proteome</keyword>
<evidence type="ECO:0000313" key="3">
    <source>
        <dbReference type="Proteomes" id="UP001234178"/>
    </source>
</evidence>